<dbReference type="EC" id="3.1.26.4" evidence="3"/>
<keyword evidence="7" id="KW-0378">Hydrolase</keyword>
<dbReference type="InterPro" id="IPR050092">
    <property type="entry name" value="RNase_H"/>
</dbReference>
<dbReference type="EMBL" id="GL379962">
    <property type="protein sequence ID" value="EGT38675.1"/>
    <property type="molecule type" value="Genomic_DNA"/>
</dbReference>
<evidence type="ECO:0000256" key="1">
    <source>
        <dbReference type="ARBA" id="ARBA00000077"/>
    </source>
</evidence>
<keyword evidence="6" id="KW-0255">Endonuclease</keyword>
<dbReference type="SUPFAM" id="SSF53098">
    <property type="entry name" value="Ribonuclease H-like"/>
    <property type="match status" value="1"/>
</dbReference>
<dbReference type="GO" id="GO:0004523">
    <property type="term" value="F:RNA-DNA hybrid ribonuclease activity"/>
    <property type="evidence" value="ECO:0007669"/>
    <property type="project" value="UniProtKB-EC"/>
</dbReference>
<evidence type="ECO:0000256" key="5">
    <source>
        <dbReference type="ARBA" id="ARBA00022723"/>
    </source>
</evidence>
<evidence type="ECO:0000259" key="8">
    <source>
        <dbReference type="PROSITE" id="PS50879"/>
    </source>
</evidence>
<evidence type="ECO:0000256" key="3">
    <source>
        <dbReference type="ARBA" id="ARBA00012180"/>
    </source>
</evidence>
<dbReference type="GO" id="GO:0046872">
    <property type="term" value="F:metal ion binding"/>
    <property type="evidence" value="ECO:0007669"/>
    <property type="project" value="UniProtKB-KW"/>
</dbReference>
<evidence type="ECO:0000256" key="7">
    <source>
        <dbReference type="ARBA" id="ARBA00022801"/>
    </source>
</evidence>
<evidence type="ECO:0000256" key="6">
    <source>
        <dbReference type="ARBA" id="ARBA00022759"/>
    </source>
</evidence>
<dbReference type="AlphaFoldDB" id="G0NW95"/>
<reference evidence="10" key="1">
    <citation type="submission" date="2011-07" db="EMBL/GenBank/DDBJ databases">
        <authorList>
            <consortium name="Caenorhabditis brenneri Sequencing and Analysis Consortium"/>
            <person name="Wilson R.K."/>
        </authorList>
    </citation>
    <scope>NUCLEOTIDE SEQUENCE [LARGE SCALE GENOMIC DNA]</scope>
    <source>
        <strain evidence="10">PB2801</strain>
    </source>
</reference>
<evidence type="ECO:0000256" key="2">
    <source>
        <dbReference type="ARBA" id="ARBA00005300"/>
    </source>
</evidence>
<protein>
    <recommendedName>
        <fullName evidence="3">ribonuclease H</fullName>
        <ecNumber evidence="3">3.1.26.4</ecNumber>
    </recommendedName>
</protein>
<dbReference type="PANTHER" id="PTHR10642:SF26">
    <property type="entry name" value="RIBONUCLEASE H1"/>
    <property type="match status" value="1"/>
</dbReference>
<comment type="similarity">
    <text evidence="2">Belongs to the RNase H family.</text>
</comment>
<dbReference type="eggNOG" id="KOG3752">
    <property type="taxonomic scope" value="Eukaryota"/>
</dbReference>
<dbReference type="InParanoid" id="G0NW95"/>
<dbReference type="STRING" id="135651.G0NW95"/>
<dbReference type="GO" id="GO:0043137">
    <property type="term" value="P:DNA replication, removal of RNA primer"/>
    <property type="evidence" value="ECO:0007669"/>
    <property type="project" value="TreeGrafter"/>
</dbReference>
<dbReference type="OrthoDB" id="90239at2759"/>
<organism evidence="10">
    <name type="scientific">Caenorhabditis brenneri</name>
    <name type="common">Nematode worm</name>
    <dbReference type="NCBI Taxonomy" id="135651"/>
    <lineage>
        <taxon>Eukaryota</taxon>
        <taxon>Metazoa</taxon>
        <taxon>Ecdysozoa</taxon>
        <taxon>Nematoda</taxon>
        <taxon>Chromadorea</taxon>
        <taxon>Rhabditida</taxon>
        <taxon>Rhabditina</taxon>
        <taxon>Rhabditomorpha</taxon>
        <taxon>Rhabditoidea</taxon>
        <taxon>Rhabditidae</taxon>
        <taxon>Peloderinae</taxon>
        <taxon>Caenorhabditis</taxon>
    </lineage>
</organism>
<proteinExistence type="inferred from homology"/>
<sequence>MASVTVYTDGACIDQGTKNARAGYGVFWGDGNKNNCFGRVTGPQDSNRAELRAAHQAIKTAVRNGYEKIKIRTDSSYVVETIRNAQNYHK</sequence>
<name>G0NW95_CAEBE</name>
<dbReference type="HOGENOM" id="CLU_2442812_0_0_1"/>
<dbReference type="InterPro" id="IPR036397">
    <property type="entry name" value="RNaseH_sf"/>
</dbReference>
<dbReference type="InterPro" id="IPR002156">
    <property type="entry name" value="RNaseH_domain"/>
</dbReference>
<dbReference type="Gene3D" id="3.30.420.10">
    <property type="entry name" value="Ribonuclease H-like superfamily/Ribonuclease H"/>
    <property type="match status" value="1"/>
</dbReference>
<evidence type="ECO:0000313" key="10">
    <source>
        <dbReference type="Proteomes" id="UP000008068"/>
    </source>
</evidence>
<keyword evidence="4" id="KW-0540">Nuclease</keyword>
<dbReference type="GO" id="GO:0003676">
    <property type="term" value="F:nucleic acid binding"/>
    <property type="evidence" value="ECO:0007669"/>
    <property type="project" value="InterPro"/>
</dbReference>
<dbReference type="Proteomes" id="UP000008068">
    <property type="component" value="Unassembled WGS sequence"/>
</dbReference>
<accession>G0NW95</accession>
<dbReference type="InterPro" id="IPR012337">
    <property type="entry name" value="RNaseH-like_sf"/>
</dbReference>
<gene>
    <name evidence="9" type="ORF">CAEBREN_05833</name>
</gene>
<dbReference type="Pfam" id="PF00075">
    <property type="entry name" value="RNase_H"/>
    <property type="match status" value="1"/>
</dbReference>
<keyword evidence="5" id="KW-0479">Metal-binding</keyword>
<keyword evidence="10" id="KW-1185">Reference proteome</keyword>
<evidence type="ECO:0000313" key="9">
    <source>
        <dbReference type="EMBL" id="EGT38675.1"/>
    </source>
</evidence>
<evidence type="ECO:0000256" key="4">
    <source>
        <dbReference type="ARBA" id="ARBA00022722"/>
    </source>
</evidence>
<feature type="domain" description="RNase H type-1" evidence="8">
    <location>
        <begin position="1"/>
        <end position="90"/>
    </location>
</feature>
<comment type="catalytic activity">
    <reaction evidence="1">
        <text>Endonucleolytic cleavage to 5'-phosphomonoester.</text>
        <dbReference type="EC" id="3.1.26.4"/>
    </reaction>
</comment>
<dbReference type="PROSITE" id="PS50879">
    <property type="entry name" value="RNASE_H_1"/>
    <property type="match status" value="1"/>
</dbReference>
<dbReference type="PANTHER" id="PTHR10642">
    <property type="entry name" value="RIBONUCLEASE H1"/>
    <property type="match status" value="1"/>
</dbReference>